<feature type="compositionally biased region" description="Basic and acidic residues" evidence="1">
    <location>
        <begin position="159"/>
        <end position="173"/>
    </location>
</feature>
<dbReference type="EMBL" id="CM003536">
    <property type="protein sequence ID" value="RCV40271.1"/>
    <property type="molecule type" value="Genomic_DNA"/>
</dbReference>
<protein>
    <submittedName>
        <fullName evidence="2">Uncharacterized protein</fullName>
    </submittedName>
</protein>
<feature type="region of interest" description="Disordered" evidence="1">
    <location>
        <begin position="152"/>
        <end position="173"/>
    </location>
</feature>
<proteinExistence type="predicted"/>
<evidence type="ECO:0000256" key="1">
    <source>
        <dbReference type="SAM" id="MobiDB-lite"/>
    </source>
</evidence>
<sequence>MSSALARWPYYVGAWSSCYATYLPRVTRLGQAVRMGSSAASMGRHRKSCTSLAASFMMPIQASRSACQSASYPEEKARDAWCELGRRACSDNPVVSIQPQAAREEIKRTPRVRKLIVDRLSRLLSWQHSAGSPAAARHIQPYKVPAITNGVLPGVAGHDSPRPAVDRGERPKP</sequence>
<reference evidence="2" key="2">
    <citation type="submission" date="2015-07" db="EMBL/GenBank/DDBJ databases">
        <authorList>
            <person name="Noorani M."/>
        </authorList>
    </citation>
    <scope>NUCLEOTIDE SEQUENCE</scope>
    <source>
        <strain evidence="2">Yugu1</strain>
    </source>
</reference>
<dbReference type="AlphaFoldDB" id="A0A368SD35"/>
<accession>A0A368SD35</accession>
<dbReference type="PROSITE" id="PS51257">
    <property type="entry name" value="PROKAR_LIPOPROTEIN"/>
    <property type="match status" value="1"/>
</dbReference>
<gene>
    <name evidence="2" type="ORF">SETIT_9G039400v2</name>
</gene>
<reference evidence="2" key="1">
    <citation type="journal article" date="2012" name="Nat. Biotechnol.">
        <title>Reference genome sequence of the model plant Setaria.</title>
        <authorList>
            <person name="Bennetzen J.L."/>
            <person name="Schmutz J."/>
            <person name="Wang H."/>
            <person name="Percifield R."/>
            <person name="Hawkins J."/>
            <person name="Pontaroli A.C."/>
            <person name="Estep M."/>
            <person name="Feng L."/>
            <person name="Vaughn J.N."/>
            <person name="Grimwood J."/>
            <person name="Jenkins J."/>
            <person name="Barry K."/>
            <person name="Lindquist E."/>
            <person name="Hellsten U."/>
            <person name="Deshpande S."/>
            <person name="Wang X."/>
            <person name="Wu X."/>
            <person name="Mitros T."/>
            <person name="Triplett J."/>
            <person name="Yang X."/>
            <person name="Ye C.Y."/>
            <person name="Mauro-Herrera M."/>
            <person name="Wang L."/>
            <person name="Li P."/>
            <person name="Sharma M."/>
            <person name="Sharma R."/>
            <person name="Ronald P.C."/>
            <person name="Panaud O."/>
            <person name="Kellogg E.A."/>
            <person name="Brutnell T.P."/>
            <person name="Doust A.N."/>
            <person name="Tuskan G.A."/>
            <person name="Rokhsar D."/>
            <person name="Devos K.M."/>
        </authorList>
    </citation>
    <scope>NUCLEOTIDE SEQUENCE [LARGE SCALE GENOMIC DNA]</scope>
    <source>
        <strain evidence="2">Yugu1</strain>
    </source>
</reference>
<evidence type="ECO:0000313" key="2">
    <source>
        <dbReference type="EMBL" id="RCV40271.1"/>
    </source>
</evidence>
<name>A0A368SD35_SETIT</name>
<organism evidence="2">
    <name type="scientific">Setaria italica</name>
    <name type="common">Foxtail millet</name>
    <name type="synonym">Panicum italicum</name>
    <dbReference type="NCBI Taxonomy" id="4555"/>
    <lineage>
        <taxon>Eukaryota</taxon>
        <taxon>Viridiplantae</taxon>
        <taxon>Streptophyta</taxon>
        <taxon>Embryophyta</taxon>
        <taxon>Tracheophyta</taxon>
        <taxon>Spermatophyta</taxon>
        <taxon>Magnoliopsida</taxon>
        <taxon>Liliopsida</taxon>
        <taxon>Poales</taxon>
        <taxon>Poaceae</taxon>
        <taxon>PACMAD clade</taxon>
        <taxon>Panicoideae</taxon>
        <taxon>Panicodae</taxon>
        <taxon>Paniceae</taxon>
        <taxon>Cenchrinae</taxon>
        <taxon>Setaria</taxon>
    </lineage>
</organism>